<keyword evidence="7" id="KW-0809">Transit peptide</keyword>
<comment type="similarity">
    <text evidence="10">Belongs to the chloroplast-specific ribosomal protein cS22 family.</text>
</comment>
<dbReference type="PANTHER" id="PTHR48025">
    <property type="entry name" value="OS02G0815200 PROTEIN"/>
    <property type="match status" value="1"/>
</dbReference>
<evidence type="ECO:0000256" key="2">
    <source>
        <dbReference type="ARBA" id="ARBA00022528"/>
    </source>
</evidence>
<proteinExistence type="inferred from homology"/>
<comment type="subcellular location">
    <subcellularLocation>
        <location evidence="1">Plastid</location>
        <location evidence="1">Chloroplast</location>
    </subcellularLocation>
</comment>
<feature type="domain" description="RRM" evidence="15">
    <location>
        <begin position="78"/>
        <end position="156"/>
    </location>
</feature>
<dbReference type="FunFam" id="3.30.70.330:FF:000401">
    <property type="entry name" value="30S ribosomal protein 2, chloroplastic"/>
    <property type="match status" value="1"/>
</dbReference>
<evidence type="ECO:0000256" key="12">
    <source>
        <dbReference type="ARBA" id="ARBA00070346"/>
    </source>
</evidence>
<evidence type="ECO:0000256" key="14">
    <source>
        <dbReference type="PROSITE-ProRule" id="PRU00176"/>
    </source>
</evidence>
<dbReference type="GO" id="GO:0019843">
    <property type="term" value="F:rRNA binding"/>
    <property type="evidence" value="ECO:0007669"/>
    <property type="project" value="UniProtKB-KW"/>
</dbReference>
<keyword evidence="2" id="KW-0150">Chloroplast</keyword>
<dbReference type="GO" id="GO:0005840">
    <property type="term" value="C:ribosome"/>
    <property type="evidence" value="ECO:0007669"/>
    <property type="project" value="UniProtKB-KW"/>
</dbReference>
<evidence type="ECO:0000256" key="4">
    <source>
        <dbReference type="ARBA" id="ARBA00022730"/>
    </source>
</evidence>
<evidence type="ECO:0000313" key="16">
    <source>
        <dbReference type="EMBL" id="JAG96809.1"/>
    </source>
</evidence>
<organism evidence="16">
    <name type="scientific">Araucaria cunninghamii</name>
    <name type="common">Hoop pine</name>
    <name type="synonym">Moreton Bay pine</name>
    <dbReference type="NCBI Taxonomy" id="56994"/>
    <lineage>
        <taxon>Eukaryota</taxon>
        <taxon>Viridiplantae</taxon>
        <taxon>Streptophyta</taxon>
        <taxon>Embryophyta</taxon>
        <taxon>Tracheophyta</taxon>
        <taxon>Spermatophyta</taxon>
        <taxon>Pinopsida</taxon>
        <taxon>Pinidae</taxon>
        <taxon>Conifers II</taxon>
        <taxon>Araucariales</taxon>
        <taxon>Araucariaceae</taxon>
        <taxon>Araucaria</taxon>
    </lineage>
</organism>
<sequence length="253" mass="27891">MAAAYLSITSPTVVGVQNSCTRPMTVLPFARKSTFSIPISCPSLFSALKLRQNKRVFRITAQVQEVLQSTSKQAQLEKKLYVGNIPRTVNNEELAKIFGECGTVEKAEVMYDKYTKKSRRFGFVTMSTVEEAQAAAENMNGTEIGGRQIKVNITEKPLDTSALDRLAEEDNFIDSSYKAYIGNLAKTVTAETLKKKFSEKAKVLDAKVPCSPETGKSLGYGFVSFSSEDDMDVAIACLNDIELEGRRIRVNVA</sequence>
<evidence type="ECO:0000259" key="15">
    <source>
        <dbReference type="PROSITE" id="PS50102"/>
    </source>
</evidence>
<evidence type="ECO:0000256" key="8">
    <source>
        <dbReference type="ARBA" id="ARBA00022980"/>
    </source>
</evidence>
<dbReference type="PANTHER" id="PTHR48025:SF4">
    <property type="entry name" value="SMALL RIBOSOMAL SUBUNIT PROTEIN CS22"/>
    <property type="match status" value="1"/>
</dbReference>
<evidence type="ECO:0000256" key="9">
    <source>
        <dbReference type="ARBA" id="ARBA00023274"/>
    </source>
</evidence>
<accession>A0A0D6R1W4</accession>
<dbReference type="InterPro" id="IPR035979">
    <property type="entry name" value="RBD_domain_sf"/>
</dbReference>
<dbReference type="InterPro" id="IPR050502">
    <property type="entry name" value="Euk_RNA-bind_prot"/>
</dbReference>
<keyword evidence="6 14" id="KW-0694">RNA-binding</keyword>
<evidence type="ECO:0000256" key="1">
    <source>
        <dbReference type="ARBA" id="ARBA00004229"/>
    </source>
</evidence>
<dbReference type="SUPFAM" id="SSF54928">
    <property type="entry name" value="RNA-binding domain, RBD"/>
    <property type="match status" value="2"/>
</dbReference>
<dbReference type="SMART" id="SM00360">
    <property type="entry name" value="RRM"/>
    <property type="match status" value="2"/>
</dbReference>
<dbReference type="GO" id="GO:1990904">
    <property type="term" value="C:ribonucleoprotein complex"/>
    <property type="evidence" value="ECO:0007669"/>
    <property type="project" value="UniProtKB-KW"/>
</dbReference>
<dbReference type="InterPro" id="IPR012677">
    <property type="entry name" value="Nucleotide-bd_a/b_plait_sf"/>
</dbReference>
<dbReference type="InterPro" id="IPR000504">
    <property type="entry name" value="RRM_dom"/>
</dbReference>
<dbReference type="GO" id="GO:0009535">
    <property type="term" value="C:chloroplast thylakoid membrane"/>
    <property type="evidence" value="ECO:0007669"/>
    <property type="project" value="TreeGrafter"/>
</dbReference>
<feature type="domain" description="RRM" evidence="15">
    <location>
        <begin position="177"/>
        <end position="253"/>
    </location>
</feature>
<evidence type="ECO:0000256" key="6">
    <source>
        <dbReference type="ARBA" id="ARBA00022884"/>
    </source>
</evidence>
<keyword evidence="8" id="KW-0689">Ribosomal protein</keyword>
<dbReference type="AlphaFoldDB" id="A0A0D6R1W4"/>
<name>A0A0D6R1W4_ARACU</name>
<dbReference type="EMBL" id="GCKF01036079">
    <property type="protein sequence ID" value="JAG96809.1"/>
    <property type="molecule type" value="Transcribed_RNA"/>
</dbReference>
<evidence type="ECO:0000256" key="11">
    <source>
        <dbReference type="ARBA" id="ARBA00063129"/>
    </source>
</evidence>
<dbReference type="PROSITE" id="PS50102">
    <property type="entry name" value="RRM"/>
    <property type="match status" value="2"/>
</dbReference>
<dbReference type="GO" id="GO:0003729">
    <property type="term" value="F:mRNA binding"/>
    <property type="evidence" value="ECO:0007669"/>
    <property type="project" value="TreeGrafter"/>
</dbReference>
<keyword evidence="4" id="KW-0699">rRNA-binding</keyword>
<evidence type="ECO:0000256" key="5">
    <source>
        <dbReference type="ARBA" id="ARBA00022737"/>
    </source>
</evidence>
<keyword evidence="9" id="KW-0687">Ribonucleoprotein</keyword>
<evidence type="ECO:0000256" key="13">
    <source>
        <dbReference type="ARBA" id="ARBA00077833"/>
    </source>
</evidence>
<evidence type="ECO:0000256" key="3">
    <source>
        <dbReference type="ARBA" id="ARBA00022640"/>
    </source>
</evidence>
<dbReference type="CDD" id="cd21609">
    <property type="entry name" value="RRM1_PSRP2_like"/>
    <property type="match status" value="1"/>
</dbReference>
<protein>
    <recommendedName>
        <fullName evidence="12">Small ribosomal subunit protein cS22</fullName>
    </recommendedName>
    <alternativeName>
        <fullName evidence="13">30S ribosomal protein 2, chloroplastic</fullName>
    </alternativeName>
</protein>
<evidence type="ECO:0000256" key="7">
    <source>
        <dbReference type="ARBA" id="ARBA00022946"/>
    </source>
</evidence>
<keyword evidence="5" id="KW-0677">Repeat</keyword>
<dbReference type="GO" id="GO:1901259">
    <property type="term" value="P:chloroplast rRNA processing"/>
    <property type="evidence" value="ECO:0007669"/>
    <property type="project" value="TreeGrafter"/>
</dbReference>
<dbReference type="Gene3D" id="3.30.70.330">
    <property type="match status" value="2"/>
</dbReference>
<reference evidence="16" key="1">
    <citation type="submission" date="2015-03" db="EMBL/GenBank/DDBJ databases">
        <title>A transcriptome of Araucaria cunninghamii, an australian fine timber species.</title>
        <authorList>
            <person name="Jing Yi C.J.Y."/>
            <person name="Yin San L.Y.S."/>
            <person name="Abdul Karim S.S."/>
            <person name="Wan Azmi N.N."/>
            <person name="Hercus R.R."/>
            <person name="Croft L.L."/>
        </authorList>
    </citation>
    <scope>NUCLEOTIDE SEQUENCE</scope>
    <source>
        <strain evidence="16">MI0301</strain>
        <tissue evidence="16">Leaf</tissue>
    </source>
</reference>
<evidence type="ECO:0000256" key="10">
    <source>
        <dbReference type="ARBA" id="ARBA00061529"/>
    </source>
</evidence>
<dbReference type="Pfam" id="PF00076">
    <property type="entry name" value="RRM_1"/>
    <property type="match status" value="2"/>
</dbReference>
<comment type="subunit">
    <text evidence="11">Component of the chloroplast small ribosomal subunit (SSU). Mature 70S chloroplast ribosomes of higher plants consist of a small (30S) and a large (50S) subunit. The 30S small subunit contains 1 molecule of ribosomal RNA (16S rRNA) and 24 different proteins. The 50S large subunit contains 3 rRNA molecules (23S, 5S and 4.5S rRNA) and 33 different proteins.</text>
</comment>
<keyword evidence="3" id="KW-0934">Plastid</keyword>